<keyword evidence="4" id="KW-0808">Transferase</keyword>
<comment type="caution">
    <text evidence="10">The sequence shown here is derived from an EMBL/GenBank/DDBJ whole genome shotgun (WGS) entry which is preliminary data.</text>
</comment>
<comment type="pathway">
    <text evidence="2">Secondary metabolite biosynthesis.</text>
</comment>
<keyword evidence="5 8" id="KW-0812">Transmembrane</keyword>
<evidence type="ECO:0000256" key="7">
    <source>
        <dbReference type="ARBA" id="ARBA00023136"/>
    </source>
</evidence>
<dbReference type="InterPro" id="IPR032805">
    <property type="entry name" value="Wax_synthase_dom"/>
</dbReference>
<proteinExistence type="inferred from homology"/>
<dbReference type="GO" id="GO:0006629">
    <property type="term" value="P:lipid metabolic process"/>
    <property type="evidence" value="ECO:0007669"/>
    <property type="project" value="InterPro"/>
</dbReference>
<dbReference type="InterPro" id="IPR044851">
    <property type="entry name" value="Wax_synthase"/>
</dbReference>
<feature type="transmembrane region" description="Helical" evidence="8">
    <location>
        <begin position="294"/>
        <end position="314"/>
    </location>
</feature>
<dbReference type="PANTHER" id="PTHR31595">
    <property type="entry name" value="LONG-CHAIN-ALCOHOL O-FATTY-ACYLTRANSFERASE 3-RELATED"/>
    <property type="match status" value="1"/>
</dbReference>
<accession>A0A9P4J4G9</accession>
<feature type="domain" description="Wax synthase" evidence="9">
    <location>
        <begin position="244"/>
        <end position="327"/>
    </location>
</feature>
<dbReference type="GO" id="GO:0008374">
    <property type="term" value="F:O-acyltransferase activity"/>
    <property type="evidence" value="ECO:0007669"/>
    <property type="project" value="InterPro"/>
</dbReference>
<evidence type="ECO:0000259" key="9">
    <source>
        <dbReference type="Pfam" id="PF13813"/>
    </source>
</evidence>
<dbReference type="Proteomes" id="UP000799439">
    <property type="component" value="Unassembled WGS sequence"/>
</dbReference>
<keyword evidence="7 8" id="KW-0472">Membrane</keyword>
<dbReference type="PANTHER" id="PTHR31595:SF57">
    <property type="entry name" value="OS04G0481900 PROTEIN"/>
    <property type="match status" value="1"/>
</dbReference>
<keyword evidence="6 8" id="KW-1133">Transmembrane helix</keyword>
<organism evidence="10 11">
    <name type="scientific">Myriangium duriaei CBS 260.36</name>
    <dbReference type="NCBI Taxonomy" id="1168546"/>
    <lineage>
        <taxon>Eukaryota</taxon>
        <taxon>Fungi</taxon>
        <taxon>Dikarya</taxon>
        <taxon>Ascomycota</taxon>
        <taxon>Pezizomycotina</taxon>
        <taxon>Dothideomycetes</taxon>
        <taxon>Dothideomycetidae</taxon>
        <taxon>Myriangiales</taxon>
        <taxon>Myriangiaceae</taxon>
        <taxon>Myriangium</taxon>
    </lineage>
</organism>
<evidence type="ECO:0000256" key="3">
    <source>
        <dbReference type="ARBA" id="ARBA00007282"/>
    </source>
</evidence>
<reference evidence="10" key="1">
    <citation type="journal article" date="2020" name="Stud. Mycol.">
        <title>101 Dothideomycetes genomes: a test case for predicting lifestyles and emergence of pathogens.</title>
        <authorList>
            <person name="Haridas S."/>
            <person name="Albert R."/>
            <person name="Binder M."/>
            <person name="Bloem J."/>
            <person name="Labutti K."/>
            <person name="Salamov A."/>
            <person name="Andreopoulos B."/>
            <person name="Baker S."/>
            <person name="Barry K."/>
            <person name="Bills G."/>
            <person name="Bluhm B."/>
            <person name="Cannon C."/>
            <person name="Castanera R."/>
            <person name="Culley D."/>
            <person name="Daum C."/>
            <person name="Ezra D."/>
            <person name="Gonzalez J."/>
            <person name="Henrissat B."/>
            <person name="Kuo A."/>
            <person name="Liang C."/>
            <person name="Lipzen A."/>
            <person name="Lutzoni F."/>
            <person name="Magnuson J."/>
            <person name="Mondo S."/>
            <person name="Nolan M."/>
            <person name="Ohm R."/>
            <person name="Pangilinan J."/>
            <person name="Park H.-J."/>
            <person name="Ramirez L."/>
            <person name="Alfaro M."/>
            <person name="Sun H."/>
            <person name="Tritt A."/>
            <person name="Yoshinaga Y."/>
            <person name="Zwiers L.-H."/>
            <person name="Turgeon B."/>
            <person name="Goodwin S."/>
            <person name="Spatafora J."/>
            <person name="Crous P."/>
            <person name="Grigoriev I."/>
        </authorList>
    </citation>
    <scope>NUCLEOTIDE SEQUENCE</scope>
    <source>
        <strain evidence="10">CBS 260.36</strain>
    </source>
</reference>
<feature type="transmembrane region" description="Helical" evidence="8">
    <location>
        <begin position="57"/>
        <end position="76"/>
    </location>
</feature>
<dbReference type="Pfam" id="PF13813">
    <property type="entry name" value="MBOAT_2"/>
    <property type="match status" value="1"/>
</dbReference>
<evidence type="ECO:0000256" key="1">
    <source>
        <dbReference type="ARBA" id="ARBA00004141"/>
    </source>
</evidence>
<comment type="subcellular location">
    <subcellularLocation>
        <location evidence="1">Membrane</location>
        <topology evidence="1">Multi-pass membrane protein</topology>
    </subcellularLocation>
</comment>
<evidence type="ECO:0000256" key="2">
    <source>
        <dbReference type="ARBA" id="ARBA00005179"/>
    </source>
</evidence>
<evidence type="ECO:0000313" key="10">
    <source>
        <dbReference type="EMBL" id="KAF2155258.1"/>
    </source>
</evidence>
<evidence type="ECO:0000256" key="5">
    <source>
        <dbReference type="ARBA" id="ARBA00022692"/>
    </source>
</evidence>
<comment type="similarity">
    <text evidence="3">Belongs to the wax synthase family.</text>
</comment>
<name>A0A9P4J4G9_9PEZI</name>
<sequence>MVSSTNHNFSFEATSAGSTFTLTPLSDRKPFPLYFIPLYYVFMILSLLPSPTAARSWAASSLTVCYLAYVLTLTNGGFAADFPIYCIVAGQVFQHVSLMHWVVPESKYLPKNSRADLHNTWEKLRWATALVFSPRGLGWTQEVKCISPQQQRVANLSRGEYLISRTIKLVYYLAIIDVQTAWRNVVFKSWTVENPTGVTDLPWKTQIMVTWSHAIFGFAGISAAYTAIAILCVGLGFSKPVDFPGLFGQWKDAYTVRRLWGEVWHQNLRIIFTSASSTLLSAMRISPRTFASRYIQLFTAFVLSALMHELAAVLSCRADCGELYFFISQAFAIFVEDHVIDFGKTLLGYKTSDTNTGKTAGAANNNSAQNSDNRSSRQMEAPKWYWRAIGFVWGFVWFSYSIRLYVDREVRQGLYVPQPGQGQLSARWIK</sequence>
<protein>
    <recommendedName>
        <fullName evidence="9">Wax synthase domain-containing protein</fullName>
    </recommendedName>
</protein>
<feature type="transmembrane region" description="Helical" evidence="8">
    <location>
        <begin position="31"/>
        <end position="50"/>
    </location>
</feature>
<evidence type="ECO:0000256" key="8">
    <source>
        <dbReference type="SAM" id="Phobius"/>
    </source>
</evidence>
<feature type="transmembrane region" description="Helical" evidence="8">
    <location>
        <begin position="214"/>
        <end position="237"/>
    </location>
</feature>
<dbReference type="AlphaFoldDB" id="A0A9P4J4G9"/>
<dbReference type="OrthoDB" id="1077582at2759"/>
<dbReference type="GO" id="GO:0016020">
    <property type="term" value="C:membrane"/>
    <property type="evidence" value="ECO:0007669"/>
    <property type="project" value="UniProtKB-SubCell"/>
</dbReference>
<dbReference type="EMBL" id="ML996083">
    <property type="protein sequence ID" value="KAF2155258.1"/>
    <property type="molecule type" value="Genomic_DNA"/>
</dbReference>
<evidence type="ECO:0000256" key="6">
    <source>
        <dbReference type="ARBA" id="ARBA00022989"/>
    </source>
</evidence>
<evidence type="ECO:0000313" key="11">
    <source>
        <dbReference type="Proteomes" id="UP000799439"/>
    </source>
</evidence>
<feature type="transmembrane region" description="Helical" evidence="8">
    <location>
        <begin position="384"/>
        <end position="406"/>
    </location>
</feature>
<keyword evidence="11" id="KW-1185">Reference proteome</keyword>
<gene>
    <name evidence="10" type="ORF">K461DRAFT_276452</name>
</gene>
<evidence type="ECO:0000256" key="4">
    <source>
        <dbReference type="ARBA" id="ARBA00022679"/>
    </source>
</evidence>